<dbReference type="Gene3D" id="3.10.450.10">
    <property type="match status" value="1"/>
</dbReference>
<organism evidence="11 12">
    <name type="scientific">Pleuronectes platessa</name>
    <name type="common">European plaice</name>
    <dbReference type="NCBI Taxonomy" id="8262"/>
    <lineage>
        <taxon>Eukaryota</taxon>
        <taxon>Metazoa</taxon>
        <taxon>Chordata</taxon>
        <taxon>Craniata</taxon>
        <taxon>Vertebrata</taxon>
        <taxon>Euteleostomi</taxon>
        <taxon>Actinopterygii</taxon>
        <taxon>Neopterygii</taxon>
        <taxon>Teleostei</taxon>
        <taxon>Neoteleostei</taxon>
        <taxon>Acanthomorphata</taxon>
        <taxon>Carangaria</taxon>
        <taxon>Pleuronectiformes</taxon>
        <taxon>Pleuronectoidei</taxon>
        <taxon>Pleuronectidae</taxon>
        <taxon>Pleuronectes</taxon>
    </lineage>
</organism>
<evidence type="ECO:0000256" key="10">
    <source>
        <dbReference type="SAM" id="SignalP"/>
    </source>
</evidence>
<dbReference type="InterPro" id="IPR046350">
    <property type="entry name" value="Cystatin_sf"/>
</dbReference>
<keyword evidence="5 10" id="KW-0732">Signal</keyword>
<dbReference type="GO" id="GO:0006935">
    <property type="term" value="P:chemotaxis"/>
    <property type="evidence" value="ECO:0007669"/>
    <property type="project" value="UniProtKB-KW"/>
</dbReference>
<evidence type="ECO:0000256" key="5">
    <source>
        <dbReference type="ARBA" id="ARBA00022729"/>
    </source>
</evidence>
<keyword evidence="4" id="KW-0964">Secreted</keyword>
<evidence type="ECO:0000256" key="7">
    <source>
        <dbReference type="ARBA" id="ARBA00023157"/>
    </source>
</evidence>
<feature type="signal peptide" evidence="10">
    <location>
        <begin position="1"/>
        <end position="22"/>
    </location>
</feature>
<dbReference type="EMBL" id="CADEAL010003945">
    <property type="protein sequence ID" value="CAB1447378.1"/>
    <property type="molecule type" value="Genomic_DNA"/>
</dbReference>
<sequence>MMAAELLLLLLCAGAGLHSAEAQELYDELPGSYMQGVGLAFQQLNLHSGVQHHFRFLRTVDKSEIEGGFSVKYVYHHFYMKPTSCAKGTTDPDPLNCPFRHDRPLMDCAVCYKTAGEQIEARPKPYVNCIQKPRLTKKMRMDRLDNCQKMSYNSGAPTLLSSTAG</sequence>
<reference evidence="11" key="1">
    <citation type="submission" date="2020-03" db="EMBL/GenBank/DDBJ databases">
        <authorList>
            <person name="Weist P."/>
        </authorList>
    </citation>
    <scope>NUCLEOTIDE SEQUENCE</scope>
</reference>
<dbReference type="PANTHER" id="PTHR15106:SF2">
    <property type="entry name" value="RETINOIC ACID RECEPTOR RESPONDER PROTEIN 2"/>
    <property type="match status" value="1"/>
</dbReference>
<gene>
    <name evidence="11" type="ORF">PLEPLA_LOCUS35071</name>
</gene>
<dbReference type="Proteomes" id="UP001153269">
    <property type="component" value="Unassembled WGS sequence"/>
</dbReference>
<comment type="subcellular location">
    <subcellularLocation>
        <location evidence="1">Secreted</location>
    </subcellularLocation>
</comment>
<proteinExistence type="predicted"/>
<evidence type="ECO:0000256" key="2">
    <source>
        <dbReference type="ARBA" id="ARBA00018808"/>
    </source>
</evidence>
<keyword evidence="7" id="KW-1015">Disulfide bond</keyword>
<keyword evidence="3" id="KW-0145">Chemotaxis</keyword>
<evidence type="ECO:0000256" key="6">
    <source>
        <dbReference type="ARBA" id="ARBA00022782"/>
    </source>
</evidence>
<dbReference type="GO" id="GO:0005576">
    <property type="term" value="C:extracellular region"/>
    <property type="evidence" value="ECO:0007669"/>
    <property type="project" value="UniProtKB-SubCell"/>
</dbReference>
<evidence type="ECO:0000313" key="11">
    <source>
        <dbReference type="EMBL" id="CAB1447378.1"/>
    </source>
</evidence>
<evidence type="ECO:0000256" key="9">
    <source>
        <dbReference type="ARBA" id="ARBA00032785"/>
    </source>
</evidence>
<name>A0A9N7V7T0_PLEPL</name>
<dbReference type="PANTHER" id="PTHR15106">
    <property type="entry name" value="RETINOIC ACID RECEPTOR RESPONDER PROTEIN 2"/>
    <property type="match status" value="1"/>
</dbReference>
<keyword evidence="6" id="KW-0221">Differentiation</keyword>
<accession>A0A9N7V7T0</accession>
<protein>
    <recommendedName>
        <fullName evidence="2">Retinoic acid receptor responder protein 2</fullName>
    </recommendedName>
    <alternativeName>
        <fullName evidence="9">Chemerin</fullName>
    </alternativeName>
</protein>
<evidence type="ECO:0000256" key="8">
    <source>
        <dbReference type="ARBA" id="ARBA00023198"/>
    </source>
</evidence>
<feature type="chain" id="PRO_5040209592" description="Retinoic acid receptor responder protein 2" evidence="10">
    <location>
        <begin position="23"/>
        <end position="165"/>
    </location>
</feature>
<evidence type="ECO:0000256" key="1">
    <source>
        <dbReference type="ARBA" id="ARBA00004613"/>
    </source>
</evidence>
<dbReference type="AlphaFoldDB" id="A0A9N7V7T0"/>
<evidence type="ECO:0000313" key="12">
    <source>
        <dbReference type="Proteomes" id="UP001153269"/>
    </source>
</evidence>
<dbReference type="GO" id="GO:0050994">
    <property type="term" value="P:regulation of lipid catabolic process"/>
    <property type="evidence" value="ECO:0007669"/>
    <property type="project" value="InterPro"/>
</dbReference>
<comment type="caution">
    <text evidence="11">The sequence shown here is derived from an EMBL/GenBank/DDBJ whole genome shotgun (WGS) entry which is preliminary data.</text>
</comment>
<dbReference type="InterPro" id="IPR029562">
    <property type="entry name" value="Chemerin"/>
</dbReference>
<keyword evidence="8" id="KW-0395">Inflammatory response</keyword>
<keyword evidence="12" id="KW-1185">Reference proteome</keyword>
<dbReference type="SUPFAM" id="SSF54403">
    <property type="entry name" value="Cystatin/monellin"/>
    <property type="match status" value="1"/>
</dbReference>
<evidence type="ECO:0000256" key="3">
    <source>
        <dbReference type="ARBA" id="ARBA00022500"/>
    </source>
</evidence>
<dbReference type="GO" id="GO:0006954">
    <property type="term" value="P:inflammatory response"/>
    <property type="evidence" value="ECO:0007669"/>
    <property type="project" value="UniProtKB-KW"/>
</dbReference>
<dbReference type="GO" id="GO:0030154">
    <property type="term" value="P:cell differentiation"/>
    <property type="evidence" value="ECO:0007669"/>
    <property type="project" value="UniProtKB-KW"/>
</dbReference>
<dbReference type="GO" id="GO:0005102">
    <property type="term" value="F:signaling receptor binding"/>
    <property type="evidence" value="ECO:0007669"/>
    <property type="project" value="InterPro"/>
</dbReference>
<evidence type="ECO:0000256" key="4">
    <source>
        <dbReference type="ARBA" id="ARBA00022525"/>
    </source>
</evidence>